<accession>A0A385Z6X6</accession>
<dbReference type="Gene3D" id="2.40.420.20">
    <property type="match status" value="1"/>
</dbReference>
<dbReference type="RefSeq" id="WP_119895555.1">
    <property type="nucleotide sequence ID" value="NZ_CP032419.1"/>
</dbReference>
<dbReference type="Pfam" id="PF25954">
    <property type="entry name" value="Beta-barrel_RND_2"/>
    <property type="match status" value="1"/>
</dbReference>
<dbReference type="EMBL" id="CP032419">
    <property type="protein sequence ID" value="AYC34906.1"/>
    <property type="molecule type" value="Genomic_DNA"/>
</dbReference>
<sequence>MRKLLIIIPILAVLMALLGFWKRPQPLPVQLVEVAPGPVETLVANTRAGTVKACRRSHLSFNRGGQVSELLIQEGQRVEAGAVLMRLRQDDLEARVAEAQARLDAQRSQREQSCQQASQDQRDLKRLRHLAERRLASEDLLDQSATRARLSQLLCTGGAAKIREAEASLALQHSQLDQATLRAPFAGIVAEINGELGEFVTPSPPGIPTPPAVDLIDDQCLYVEAPIDEVDAALVRPGMPVRISLDAFRGRSFDGRVSRIAPFVRELEKQARTVDIEVRFERLTPELVLLSGYSADVEILLAQRPQALRVPTESLLEGGRVLRYDPASGHLREQQVEVGLANWRWSEVTGGLQVGDRVTASLDQEGLADGRLVSPQAGGAAESPR</sequence>
<dbReference type="GO" id="GO:1990281">
    <property type="term" value="C:efflux pump complex"/>
    <property type="evidence" value="ECO:0007669"/>
    <property type="project" value="TreeGrafter"/>
</dbReference>
<name>A0A385Z6X6_9PSED</name>
<dbReference type="PANTHER" id="PTHR30469:SF15">
    <property type="entry name" value="HLYD FAMILY OF SECRETION PROTEINS"/>
    <property type="match status" value="1"/>
</dbReference>
<gene>
    <name evidence="4" type="ORF">D3880_22110</name>
</gene>
<dbReference type="GO" id="GO:0015562">
    <property type="term" value="F:efflux transmembrane transporter activity"/>
    <property type="evidence" value="ECO:0007669"/>
    <property type="project" value="TreeGrafter"/>
</dbReference>
<dbReference type="InterPro" id="IPR006143">
    <property type="entry name" value="RND_pump_MFP"/>
</dbReference>
<dbReference type="OrthoDB" id="9806939at2"/>
<keyword evidence="5" id="KW-1185">Reference proteome</keyword>
<feature type="domain" description="CusB-like beta-barrel" evidence="3">
    <location>
        <begin position="223"/>
        <end position="279"/>
    </location>
</feature>
<proteinExistence type="inferred from homology"/>
<evidence type="ECO:0000256" key="1">
    <source>
        <dbReference type="ARBA" id="ARBA00009477"/>
    </source>
</evidence>
<evidence type="ECO:0000256" key="2">
    <source>
        <dbReference type="SAM" id="Coils"/>
    </source>
</evidence>
<dbReference type="AlphaFoldDB" id="A0A385Z6X6"/>
<organism evidence="4 5">
    <name type="scientific">Pseudomonas cavernae</name>
    <dbReference type="NCBI Taxonomy" id="2320867"/>
    <lineage>
        <taxon>Bacteria</taxon>
        <taxon>Pseudomonadati</taxon>
        <taxon>Pseudomonadota</taxon>
        <taxon>Gammaproteobacteria</taxon>
        <taxon>Pseudomonadales</taxon>
        <taxon>Pseudomonadaceae</taxon>
        <taxon>Pseudomonas</taxon>
    </lineage>
</organism>
<dbReference type="PANTHER" id="PTHR30469">
    <property type="entry name" value="MULTIDRUG RESISTANCE PROTEIN MDTA"/>
    <property type="match status" value="1"/>
</dbReference>
<dbReference type="SUPFAM" id="SSF111369">
    <property type="entry name" value="HlyD-like secretion proteins"/>
    <property type="match status" value="1"/>
</dbReference>
<protein>
    <submittedName>
        <fullName evidence="4">Efflux RND transporter periplasmic adaptor subunit</fullName>
    </submittedName>
</protein>
<dbReference type="KEGG" id="pcav:D3880_22110"/>
<evidence type="ECO:0000313" key="5">
    <source>
        <dbReference type="Proteomes" id="UP000265560"/>
    </source>
</evidence>
<dbReference type="Gene3D" id="2.40.50.100">
    <property type="match status" value="1"/>
</dbReference>
<dbReference type="InterPro" id="IPR058792">
    <property type="entry name" value="Beta-barrel_RND_2"/>
</dbReference>
<dbReference type="Gene3D" id="2.40.30.170">
    <property type="match status" value="1"/>
</dbReference>
<evidence type="ECO:0000259" key="3">
    <source>
        <dbReference type="Pfam" id="PF25954"/>
    </source>
</evidence>
<keyword evidence="2" id="KW-0175">Coiled coil</keyword>
<dbReference type="NCBIfam" id="TIGR01730">
    <property type="entry name" value="RND_mfp"/>
    <property type="match status" value="1"/>
</dbReference>
<comment type="similarity">
    <text evidence="1">Belongs to the membrane fusion protein (MFP) (TC 8.A.1) family.</text>
</comment>
<reference evidence="5" key="1">
    <citation type="submission" date="2018-09" db="EMBL/GenBank/DDBJ databases">
        <authorList>
            <person name="Zhu H."/>
        </authorList>
    </citation>
    <scope>NUCLEOTIDE SEQUENCE [LARGE SCALE GENOMIC DNA]</scope>
    <source>
        <strain evidence="5">K2W31S-8</strain>
    </source>
</reference>
<dbReference type="Proteomes" id="UP000265560">
    <property type="component" value="Chromosome"/>
</dbReference>
<feature type="coiled-coil region" evidence="2">
    <location>
        <begin position="89"/>
        <end position="116"/>
    </location>
</feature>
<evidence type="ECO:0000313" key="4">
    <source>
        <dbReference type="EMBL" id="AYC34906.1"/>
    </source>
</evidence>